<dbReference type="GO" id="GO:0005829">
    <property type="term" value="C:cytosol"/>
    <property type="evidence" value="ECO:0007669"/>
    <property type="project" value="TreeGrafter"/>
</dbReference>
<dbReference type="InterPro" id="IPR020588">
    <property type="entry name" value="RecA_ATP-bd"/>
</dbReference>
<evidence type="ECO:0000256" key="2">
    <source>
        <dbReference type="ARBA" id="ARBA00022741"/>
    </source>
</evidence>
<dbReference type="SUPFAM" id="SSF54211">
    <property type="entry name" value="Ribosomal protein S5 domain 2-like"/>
    <property type="match status" value="1"/>
</dbReference>
<dbReference type="Pfam" id="PF13481">
    <property type="entry name" value="AAA_25"/>
    <property type="match status" value="1"/>
</dbReference>
<keyword evidence="16" id="KW-1185">Reference proteome</keyword>
<dbReference type="GO" id="GO:0140664">
    <property type="term" value="F:ATP-dependent DNA damage sensor activity"/>
    <property type="evidence" value="ECO:0007669"/>
    <property type="project" value="InterPro"/>
</dbReference>
<dbReference type="PANTHER" id="PTHR32472:SF10">
    <property type="entry name" value="DNA REPAIR PROTEIN RADA-LIKE PROTEIN"/>
    <property type="match status" value="1"/>
</dbReference>
<evidence type="ECO:0000256" key="1">
    <source>
        <dbReference type="ARBA" id="ARBA00022723"/>
    </source>
</evidence>
<reference evidence="15 16" key="1">
    <citation type="submission" date="2020-07" db="EMBL/GenBank/DDBJ databases">
        <title>Sequencing the genomes of 1000 actinobacteria strains.</title>
        <authorList>
            <person name="Klenk H.-P."/>
        </authorList>
    </citation>
    <scope>NUCLEOTIDE SEQUENCE [LARGE SCALE GENOMIC DNA]</scope>
    <source>
        <strain evidence="15 16">DSM 7487</strain>
    </source>
</reference>
<comment type="function">
    <text evidence="11">Plays a role in repairing double-strand DNA breaks, probably involving stabilizing or processing branched DNA or blocked replication forks.</text>
</comment>
<evidence type="ECO:0000256" key="11">
    <source>
        <dbReference type="HAMAP-Rule" id="MF_01498"/>
    </source>
</evidence>
<keyword evidence="3 11" id="KW-0227">DNA damage</keyword>
<feature type="binding site" evidence="11">
    <location>
        <begin position="104"/>
        <end position="111"/>
    </location>
    <ligand>
        <name>ATP</name>
        <dbReference type="ChEBI" id="CHEBI:30616"/>
    </ligand>
</feature>
<dbReference type="GO" id="GO:0005524">
    <property type="term" value="F:ATP binding"/>
    <property type="evidence" value="ECO:0007669"/>
    <property type="project" value="UniProtKB-UniRule"/>
</dbReference>
<keyword evidence="6 13" id="KW-0862">Zinc</keyword>
<dbReference type="InterPro" id="IPR027417">
    <property type="entry name" value="P-loop_NTPase"/>
</dbReference>
<proteinExistence type="inferred from homology"/>
<keyword evidence="10 11" id="KW-0234">DNA repair</keyword>
<keyword evidence="7 11" id="KW-0067">ATP-binding</keyword>
<dbReference type="Proteomes" id="UP000521922">
    <property type="component" value="Unassembled WGS sequence"/>
</dbReference>
<comment type="domain">
    <text evidence="11">The middle region has homology to RecA with ATPase motifs including the RadA KNRFG motif, while the C-terminus is homologous to Lon protease.</text>
</comment>
<evidence type="ECO:0000313" key="15">
    <source>
        <dbReference type="EMBL" id="NYD22139.1"/>
    </source>
</evidence>
<dbReference type="InterPro" id="IPR014721">
    <property type="entry name" value="Ribsml_uS5_D2-typ_fold_subgr"/>
</dbReference>
<evidence type="ECO:0000256" key="10">
    <source>
        <dbReference type="ARBA" id="ARBA00023204"/>
    </source>
</evidence>
<dbReference type="EMBL" id="JACCBB010000001">
    <property type="protein sequence ID" value="NYD22139.1"/>
    <property type="molecule type" value="Genomic_DNA"/>
</dbReference>
<dbReference type="GO" id="GO:0000725">
    <property type="term" value="P:recombinational repair"/>
    <property type="evidence" value="ECO:0007669"/>
    <property type="project" value="UniProtKB-UniRule"/>
</dbReference>
<dbReference type="Pfam" id="PF18073">
    <property type="entry name" value="Zn_ribbon_LapB"/>
    <property type="match status" value="1"/>
</dbReference>
<keyword evidence="9 11" id="KW-0238">DNA-binding</keyword>
<sequence length="477" mass="49718">MPAKTTAKAPRPSYKCAECGWTTAKWVGRCGECQAWGTVEEVAGAAKVVGLKSSSTGTAPVRPARRISEISRARVTDRLSTGLAEFDRVLGGGLVAGQVLLLSGEPGAGKSTLLLTTANSVASSTGRPVLYVSGEESVEQIATRAHRIGATSEQLFLADTNDLAEAIGHLDALGPDVALVIVDSVQTMASGDVEGRAGGVSQVMEVAGTLTRLAKARGIAHCLVGQVTKESTVAGPRALEHVVDTTLALEGDRHTTLRLLRAVKNRYGAAEEIACFEQTDAGMVEVADPSALFRASREAPVPGTCLAVTIEGRRPLITEMQALVSHTKAPNPRRGVTGLDSARVNMLVAVTDNNSGLRLWEQDVYAATVGGLRSNDPGGDLAVCLAIASASGGFPVPLDVAAVGEVSLSGDIRRVTMLGQRIAEAARLGQRRILAPPGAREAVARQQVKADVVEVGTLAEAVRTVRGWAPREEPPRG</sequence>
<evidence type="ECO:0000256" key="4">
    <source>
        <dbReference type="ARBA" id="ARBA00022771"/>
    </source>
</evidence>
<keyword evidence="8 11" id="KW-0346">Stress response</keyword>
<evidence type="ECO:0000256" key="12">
    <source>
        <dbReference type="NCBIfam" id="TIGR00416"/>
    </source>
</evidence>
<keyword evidence="5" id="KW-0378">Hydrolase</keyword>
<name>A0A7Y9DKA3_9ACTN</name>
<dbReference type="RefSeq" id="WP_179750903.1">
    <property type="nucleotide sequence ID" value="NZ_BAAAGN010000005.1"/>
</dbReference>
<feature type="short sequence motif" description="RadA KNRFG motif" evidence="11">
    <location>
        <begin position="264"/>
        <end position="268"/>
    </location>
</feature>
<protein>
    <recommendedName>
        <fullName evidence="11 12">DNA repair protein RadA</fullName>
    </recommendedName>
</protein>
<dbReference type="AlphaFoldDB" id="A0A7Y9DKA3"/>
<dbReference type="NCBIfam" id="TIGR00416">
    <property type="entry name" value="sms"/>
    <property type="match status" value="1"/>
</dbReference>
<accession>A0A7Y9DKA3</accession>
<dbReference type="SUPFAM" id="SSF52540">
    <property type="entry name" value="P-loop containing nucleoside triphosphate hydrolases"/>
    <property type="match status" value="1"/>
</dbReference>
<evidence type="ECO:0000313" key="16">
    <source>
        <dbReference type="Proteomes" id="UP000521922"/>
    </source>
</evidence>
<comment type="caution">
    <text evidence="15">The sequence shown here is derived from an EMBL/GenBank/DDBJ whole genome shotgun (WGS) entry which is preliminary data.</text>
</comment>
<evidence type="ECO:0000256" key="3">
    <source>
        <dbReference type="ARBA" id="ARBA00022763"/>
    </source>
</evidence>
<keyword evidence="2 11" id="KW-0547">Nucleotide-binding</keyword>
<evidence type="ECO:0000256" key="6">
    <source>
        <dbReference type="ARBA" id="ARBA00022833"/>
    </source>
</evidence>
<comment type="function">
    <text evidence="13">DNA-dependent ATPase involved in processing of recombination intermediates, plays a role in repairing DNA breaks. Stimulates the branch migration of RecA-mediated strand transfer reactions, allowing the 3' invading strand to extend heteroduplex DNA faster. Binds ssDNA in the presence of ADP but not other nucleotides, has ATPase activity that is stimulated by ssDNA and various branched DNA structures, but inhibited by SSB. Does not have RecA's homology-searching function.</text>
</comment>
<dbReference type="InterPro" id="IPR004504">
    <property type="entry name" value="DNA_repair_RadA"/>
</dbReference>
<dbReference type="Gene3D" id="3.30.230.10">
    <property type="match status" value="1"/>
</dbReference>
<dbReference type="PRINTS" id="PR01874">
    <property type="entry name" value="DNAREPAIRADA"/>
</dbReference>
<dbReference type="InterPro" id="IPR003593">
    <property type="entry name" value="AAA+_ATPase"/>
</dbReference>
<evidence type="ECO:0000256" key="7">
    <source>
        <dbReference type="ARBA" id="ARBA00022840"/>
    </source>
</evidence>
<dbReference type="PROSITE" id="PS50162">
    <property type="entry name" value="RECA_2"/>
    <property type="match status" value="1"/>
</dbReference>
<organism evidence="15 16">
    <name type="scientific">Kineococcus aurantiacus</name>
    <dbReference type="NCBI Taxonomy" id="37633"/>
    <lineage>
        <taxon>Bacteria</taxon>
        <taxon>Bacillati</taxon>
        <taxon>Actinomycetota</taxon>
        <taxon>Actinomycetes</taxon>
        <taxon>Kineosporiales</taxon>
        <taxon>Kineosporiaceae</taxon>
        <taxon>Kineococcus</taxon>
    </lineage>
</organism>
<feature type="domain" description="RecA family profile 1" evidence="14">
    <location>
        <begin position="75"/>
        <end position="227"/>
    </location>
</feature>
<comment type="similarity">
    <text evidence="11 13">Belongs to the RecA family. RadA subfamily.</text>
</comment>
<evidence type="ECO:0000256" key="13">
    <source>
        <dbReference type="RuleBase" id="RU003555"/>
    </source>
</evidence>
<keyword evidence="4 13" id="KW-0863">Zinc-finger</keyword>
<evidence type="ECO:0000256" key="9">
    <source>
        <dbReference type="ARBA" id="ARBA00023125"/>
    </source>
</evidence>
<dbReference type="HAMAP" id="MF_01498">
    <property type="entry name" value="RadA_bact"/>
    <property type="match status" value="1"/>
</dbReference>
<evidence type="ECO:0000256" key="8">
    <source>
        <dbReference type="ARBA" id="ARBA00023016"/>
    </source>
</evidence>
<keyword evidence="1 11" id="KW-0479">Metal-binding</keyword>
<dbReference type="InterPro" id="IPR020568">
    <property type="entry name" value="Ribosomal_Su5_D2-typ_SF"/>
</dbReference>
<dbReference type="GO" id="GO:0008270">
    <property type="term" value="F:zinc ion binding"/>
    <property type="evidence" value="ECO:0007669"/>
    <property type="project" value="UniProtKB-KW"/>
</dbReference>
<dbReference type="PANTHER" id="PTHR32472">
    <property type="entry name" value="DNA REPAIR PROTEIN RADA"/>
    <property type="match status" value="1"/>
</dbReference>
<gene>
    <name evidence="11" type="primary">radA</name>
    <name evidence="15" type="ORF">BJ968_001679</name>
</gene>
<dbReference type="GO" id="GO:0016787">
    <property type="term" value="F:hydrolase activity"/>
    <property type="evidence" value="ECO:0007669"/>
    <property type="project" value="UniProtKB-KW"/>
</dbReference>
<dbReference type="Gene3D" id="3.40.50.300">
    <property type="entry name" value="P-loop containing nucleotide triphosphate hydrolases"/>
    <property type="match status" value="1"/>
</dbReference>
<evidence type="ECO:0000259" key="14">
    <source>
        <dbReference type="PROSITE" id="PS50162"/>
    </source>
</evidence>
<feature type="region of interest" description="Lon-protease-like" evidence="11">
    <location>
        <begin position="363"/>
        <end position="477"/>
    </location>
</feature>
<dbReference type="GO" id="GO:0003684">
    <property type="term" value="F:damaged DNA binding"/>
    <property type="evidence" value="ECO:0007669"/>
    <property type="project" value="InterPro"/>
</dbReference>
<dbReference type="SMART" id="SM00382">
    <property type="entry name" value="AAA"/>
    <property type="match status" value="1"/>
</dbReference>
<dbReference type="InterPro" id="IPR041166">
    <property type="entry name" value="Rubredoxin_2"/>
</dbReference>
<evidence type="ECO:0000256" key="5">
    <source>
        <dbReference type="ARBA" id="ARBA00022801"/>
    </source>
</evidence>